<feature type="region of interest" description="Disordered" evidence="1">
    <location>
        <begin position="258"/>
        <end position="307"/>
    </location>
</feature>
<gene>
    <name evidence="2" type="ORF">C7999DRAFT_32640</name>
</gene>
<evidence type="ECO:0000256" key="1">
    <source>
        <dbReference type="SAM" id="MobiDB-lite"/>
    </source>
</evidence>
<accession>A0AAN7CRH1</accession>
<sequence>MAMQSDTNSFSTFRLSPPRHYNRQQRWPASPPAPRPPSPYPELAGEYTLERCRLSAPSIAVATAVNGSDCVHSFGLGTGTSTYDNYCNYGNHGGSRSSRINRPHIPRQPPLLRSVLMNRQRSPPNNNKNNNSTNYNSDSSDSTQRPSPAQAAYQAQVHARYRRLLAEELWDEEVIEAELEQVFKAATKQEREEEGEKAQTWARAQARFGPLGARGLAGQFLGGSEGKRMELDEVNQWTQASVDSLDARGFAGRFLNGREEGMELDEEDQRIMDVEEDEDERDRPRIIPPPPRPLPPILSFPDAEMGD</sequence>
<feature type="region of interest" description="Disordered" evidence="1">
    <location>
        <begin position="1"/>
        <end position="42"/>
    </location>
</feature>
<dbReference type="Proteomes" id="UP001303647">
    <property type="component" value="Unassembled WGS sequence"/>
</dbReference>
<dbReference type="AlphaFoldDB" id="A0AAN7CRH1"/>
<feature type="compositionally biased region" description="Acidic residues" evidence="1">
    <location>
        <begin position="262"/>
        <end position="280"/>
    </location>
</feature>
<reference evidence="2" key="2">
    <citation type="submission" date="2023-05" db="EMBL/GenBank/DDBJ databases">
        <authorList>
            <consortium name="Lawrence Berkeley National Laboratory"/>
            <person name="Steindorff A."/>
            <person name="Hensen N."/>
            <person name="Bonometti L."/>
            <person name="Westerberg I."/>
            <person name="Brannstrom I.O."/>
            <person name="Guillou S."/>
            <person name="Cros-Aarteil S."/>
            <person name="Calhoun S."/>
            <person name="Haridas S."/>
            <person name="Kuo A."/>
            <person name="Mondo S."/>
            <person name="Pangilinan J."/>
            <person name="Riley R."/>
            <person name="Labutti K."/>
            <person name="Andreopoulos B."/>
            <person name="Lipzen A."/>
            <person name="Chen C."/>
            <person name="Yanf M."/>
            <person name="Daum C."/>
            <person name="Ng V."/>
            <person name="Clum A."/>
            <person name="Ohm R."/>
            <person name="Martin F."/>
            <person name="Silar P."/>
            <person name="Natvig D."/>
            <person name="Lalanne C."/>
            <person name="Gautier V."/>
            <person name="Ament-Velasquez S.L."/>
            <person name="Kruys A."/>
            <person name="Hutchinson M.I."/>
            <person name="Powell A.J."/>
            <person name="Barry K."/>
            <person name="Miller A.N."/>
            <person name="Grigoriev I.V."/>
            <person name="Debuchy R."/>
            <person name="Gladieux P."/>
            <person name="Thoren M.H."/>
            <person name="Johannesson H."/>
        </authorList>
    </citation>
    <scope>NUCLEOTIDE SEQUENCE</scope>
    <source>
        <strain evidence="2">CBS 359.72</strain>
    </source>
</reference>
<feature type="region of interest" description="Disordered" evidence="1">
    <location>
        <begin position="118"/>
        <end position="154"/>
    </location>
</feature>
<evidence type="ECO:0000313" key="3">
    <source>
        <dbReference type="Proteomes" id="UP001303647"/>
    </source>
</evidence>
<comment type="caution">
    <text evidence="2">The sequence shown here is derived from an EMBL/GenBank/DDBJ whole genome shotgun (WGS) entry which is preliminary data.</text>
</comment>
<organism evidence="2 3">
    <name type="scientific">Corynascus novoguineensis</name>
    <dbReference type="NCBI Taxonomy" id="1126955"/>
    <lineage>
        <taxon>Eukaryota</taxon>
        <taxon>Fungi</taxon>
        <taxon>Dikarya</taxon>
        <taxon>Ascomycota</taxon>
        <taxon>Pezizomycotina</taxon>
        <taxon>Sordariomycetes</taxon>
        <taxon>Sordariomycetidae</taxon>
        <taxon>Sordariales</taxon>
        <taxon>Chaetomiaceae</taxon>
        <taxon>Corynascus</taxon>
    </lineage>
</organism>
<reference evidence="2" key="1">
    <citation type="journal article" date="2023" name="Mol. Phylogenet. Evol.">
        <title>Genome-scale phylogeny and comparative genomics of the fungal order Sordariales.</title>
        <authorList>
            <person name="Hensen N."/>
            <person name="Bonometti L."/>
            <person name="Westerberg I."/>
            <person name="Brannstrom I.O."/>
            <person name="Guillou S."/>
            <person name="Cros-Aarteil S."/>
            <person name="Calhoun S."/>
            <person name="Haridas S."/>
            <person name="Kuo A."/>
            <person name="Mondo S."/>
            <person name="Pangilinan J."/>
            <person name="Riley R."/>
            <person name="LaButti K."/>
            <person name="Andreopoulos B."/>
            <person name="Lipzen A."/>
            <person name="Chen C."/>
            <person name="Yan M."/>
            <person name="Daum C."/>
            <person name="Ng V."/>
            <person name="Clum A."/>
            <person name="Steindorff A."/>
            <person name="Ohm R.A."/>
            <person name="Martin F."/>
            <person name="Silar P."/>
            <person name="Natvig D.O."/>
            <person name="Lalanne C."/>
            <person name="Gautier V."/>
            <person name="Ament-Velasquez S.L."/>
            <person name="Kruys A."/>
            <person name="Hutchinson M.I."/>
            <person name="Powell A.J."/>
            <person name="Barry K."/>
            <person name="Miller A.N."/>
            <person name="Grigoriev I.V."/>
            <person name="Debuchy R."/>
            <person name="Gladieux P."/>
            <person name="Hiltunen Thoren M."/>
            <person name="Johannesson H."/>
        </authorList>
    </citation>
    <scope>NUCLEOTIDE SEQUENCE</scope>
    <source>
        <strain evidence="2">CBS 359.72</strain>
    </source>
</reference>
<keyword evidence="3" id="KW-1185">Reference proteome</keyword>
<proteinExistence type="predicted"/>
<feature type="compositionally biased region" description="Pro residues" evidence="1">
    <location>
        <begin position="286"/>
        <end position="298"/>
    </location>
</feature>
<protein>
    <submittedName>
        <fullName evidence="2">Uncharacterized protein</fullName>
    </submittedName>
</protein>
<feature type="compositionally biased region" description="Low complexity" evidence="1">
    <location>
        <begin position="118"/>
        <end position="144"/>
    </location>
</feature>
<name>A0AAN7CRH1_9PEZI</name>
<feature type="compositionally biased region" description="Polar residues" evidence="1">
    <location>
        <begin position="1"/>
        <end position="14"/>
    </location>
</feature>
<evidence type="ECO:0000313" key="2">
    <source>
        <dbReference type="EMBL" id="KAK4246958.1"/>
    </source>
</evidence>
<dbReference type="EMBL" id="MU857663">
    <property type="protein sequence ID" value="KAK4246958.1"/>
    <property type="molecule type" value="Genomic_DNA"/>
</dbReference>
<feature type="compositionally biased region" description="Pro residues" evidence="1">
    <location>
        <begin position="29"/>
        <end position="40"/>
    </location>
</feature>